<dbReference type="Pfam" id="PF00225">
    <property type="entry name" value="Kinesin"/>
    <property type="match status" value="1"/>
</dbReference>
<evidence type="ECO:0000256" key="2">
    <source>
        <dbReference type="ARBA" id="ARBA00022741"/>
    </source>
</evidence>
<dbReference type="EMBL" id="KN719555">
    <property type="protein sequence ID" value="KJH39877.1"/>
    <property type="molecule type" value="Genomic_DNA"/>
</dbReference>
<proteinExistence type="inferred from homology"/>
<dbReference type="PROSITE" id="PS50067">
    <property type="entry name" value="KINESIN_MOTOR_2"/>
    <property type="match status" value="1"/>
</dbReference>
<evidence type="ECO:0000256" key="5">
    <source>
        <dbReference type="ARBA" id="ARBA00023175"/>
    </source>
</evidence>
<evidence type="ECO:0000256" key="6">
    <source>
        <dbReference type="ARBA" id="ARBA00023212"/>
    </source>
</evidence>
<evidence type="ECO:0000256" key="4">
    <source>
        <dbReference type="ARBA" id="ARBA00023054"/>
    </source>
</evidence>
<reference evidence="9 10" key="1">
    <citation type="submission" date="2013-11" db="EMBL/GenBank/DDBJ databases">
        <title>Draft genome of the bovine lungworm Dictyocaulus viviparus.</title>
        <authorList>
            <person name="Mitreva M."/>
        </authorList>
    </citation>
    <scope>NUCLEOTIDE SEQUENCE [LARGE SCALE GENOMIC DNA]</scope>
    <source>
        <strain evidence="9 10">HannoverDv2000</strain>
    </source>
</reference>
<dbReference type="GO" id="GO:0005856">
    <property type="term" value="C:cytoskeleton"/>
    <property type="evidence" value="ECO:0007669"/>
    <property type="project" value="UniProtKB-SubCell"/>
</dbReference>
<keyword evidence="6" id="KW-0206">Cytoskeleton</keyword>
<dbReference type="SUPFAM" id="SSF52540">
    <property type="entry name" value="P-loop containing nucleoside triphosphate hydrolases"/>
    <property type="match status" value="1"/>
</dbReference>
<organism evidence="9 10">
    <name type="scientific">Dictyocaulus viviparus</name>
    <name type="common">Bovine lungworm</name>
    <dbReference type="NCBI Taxonomy" id="29172"/>
    <lineage>
        <taxon>Eukaryota</taxon>
        <taxon>Metazoa</taxon>
        <taxon>Ecdysozoa</taxon>
        <taxon>Nematoda</taxon>
        <taxon>Chromadorea</taxon>
        <taxon>Rhabditida</taxon>
        <taxon>Rhabditina</taxon>
        <taxon>Rhabditomorpha</taxon>
        <taxon>Strongyloidea</taxon>
        <taxon>Metastrongylidae</taxon>
        <taxon>Dictyocaulus</taxon>
    </lineage>
</organism>
<gene>
    <name evidence="9" type="ORF">DICVIV_14224</name>
</gene>
<dbReference type="InterPro" id="IPR036961">
    <property type="entry name" value="Kinesin_motor_dom_sf"/>
</dbReference>
<dbReference type="STRING" id="29172.A0A0D8X7W7"/>
<name>A0A0D8X7W7_DICVI</name>
<dbReference type="GO" id="GO:0003777">
    <property type="term" value="F:microtubule motor activity"/>
    <property type="evidence" value="ECO:0007669"/>
    <property type="project" value="InterPro"/>
</dbReference>
<evidence type="ECO:0000313" key="9">
    <source>
        <dbReference type="EMBL" id="KJH39877.1"/>
    </source>
</evidence>
<protein>
    <recommendedName>
        <fullName evidence="8">Kinesin motor domain-containing protein</fullName>
    </recommendedName>
</protein>
<dbReference type="GO" id="GO:0008017">
    <property type="term" value="F:microtubule binding"/>
    <property type="evidence" value="ECO:0007669"/>
    <property type="project" value="InterPro"/>
</dbReference>
<dbReference type="PANTHER" id="PTHR47968">
    <property type="entry name" value="CENTROMERE PROTEIN E"/>
    <property type="match status" value="1"/>
</dbReference>
<dbReference type="InterPro" id="IPR001752">
    <property type="entry name" value="Kinesin_motor_dom"/>
</dbReference>
<evidence type="ECO:0000259" key="8">
    <source>
        <dbReference type="PROSITE" id="PS50067"/>
    </source>
</evidence>
<dbReference type="OrthoDB" id="3176171at2759"/>
<dbReference type="InterPro" id="IPR027640">
    <property type="entry name" value="Kinesin-like_fam"/>
</dbReference>
<comment type="caution">
    <text evidence="7">Lacks conserved residue(s) required for the propagation of feature annotation.</text>
</comment>
<keyword evidence="2" id="KW-0547">Nucleotide-binding</keyword>
<dbReference type="PANTHER" id="PTHR47968:SF75">
    <property type="entry name" value="CENTROMERE-ASSOCIATED PROTEIN E"/>
    <property type="match status" value="1"/>
</dbReference>
<keyword evidence="5" id="KW-0505">Motor protein</keyword>
<dbReference type="Proteomes" id="UP000053766">
    <property type="component" value="Unassembled WGS sequence"/>
</dbReference>
<dbReference type="AlphaFoldDB" id="A0A0D8X7W7"/>
<sequence length="98" mass="11037">MAGAEFIRVTARIRPSNVGERIVTIQGAKTVVFNSCEPKHFKFDSVFDESITQEKLFEDIGGRIIDGCVEGYNGTIFAYGTIHSHILLYCYCTIALRW</sequence>
<reference evidence="10" key="2">
    <citation type="journal article" date="2016" name="Sci. Rep.">
        <title>Dictyocaulus viviparus genome, variome and transcriptome elucidate lungworm biology and support future intervention.</title>
        <authorList>
            <person name="McNulty S.N."/>
            <person name="Strube C."/>
            <person name="Rosa B.A."/>
            <person name="Martin J.C."/>
            <person name="Tyagi R."/>
            <person name="Choi Y.J."/>
            <person name="Wang Q."/>
            <person name="Hallsworth Pepin K."/>
            <person name="Zhang X."/>
            <person name="Ozersky P."/>
            <person name="Wilson R.K."/>
            <person name="Sternberg P.W."/>
            <person name="Gasser R.B."/>
            <person name="Mitreva M."/>
        </authorList>
    </citation>
    <scope>NUCLEOTIDE SEQUENCE [LARGE SCALE GENOMIC DNA]</scope>
    <source>
        <strain evidence="10">HannoverDv2000</strain>
    </source>
</reference>
<accession>A0A0D8X7W7</accession>
<evidence type="ECO:0000256" key="7">
    <source>
        <dbReference type="PROSITE-ProRule" id="PRU00283"/>
    </source>
</evidence>
<comment type="similarity">
    <text evidence="7">Belongs to the TRAFAC class myosin-kinesin ATPase superfamily. Kinesin family.</text>
</comment>
<dbReference type="InterPro" id="IPR027417">
    <property type="entry name" value="P-loop_NTPase"/>
</dbReference>
<evidence type="ECO:0000256" key="3">
    <source>
        <dbReference type="ARBA" id="ARBA00022840"/>
    </source>
</evidence>
<evidence type="ECO:0000313" key="10">
    <source>
        <dbReference type="Proteomes" id="UP000053766"/>
    </source>
</evidence>
<dbReference type="GO" id="GO:0007018">
    <property type="term" value="P:microtubule-based movement"/>
    <property type="evidence" value="ECO:0007669"/>
    <property type="project" value="InterPro"/>
</dbReference>
<feature type="domain" description="Kinesin motor" evidence="8">
    <location>
        <begin position="6"/>
        <end position="98"/>
    </location>
</feature>
<evidence type="ECO:0000256" key="1">
    <source>
        <dbReference type="ARBA" id="ARBA00004245"/>
    </source>
</evidence>
<dbReference type="Gene3D" id="3.40.850.10">
    <property type="entry name" value="Kinesin motor domain"/>
    <property type="match status" value="1"/>
</dbReference>
<keyword evidence="6" id="KW-0963">Cytoplasm</keyword>
<keyword evidence="10" id="KW-1185">Reference proteome</keyword>
<keyword evidence="4" id="KW-0175">Coiled coil</keyword>
<dbReference type="GO" id="GO:0005524">
    <property type="term" value="F:ATP binding"/>
    <property type="evidence" value="ECO:0007669"/>
    <property type="project" value="UniProtKB-KW"/>
</dbReference>
<comment type="subcellular location">
    <subcellularLocation>
        <location evidence="1">Cytoplasm</location>
        <location evidence="1">Cytoskeleton</location>
    </subcellularLocation>
</comment>
<keyword evidence="3" id="KW-0067">ATP-binding</keyword>